<comment type="subcellular location">
    <subcellularLocation>
        <location evidence="1">Periplasm</location>
    </subcellularLocation>
</comment>
<evidence type="ECO:0000313" key="7">
    <source>
        <dbReference type="EMBL" id="KLK90378.1"/>
    </source>
</evidence>
<dbReference type="Gene3D" id="3.40.190.10">
    <property type="entry name" value="Periplasmic binding protein-like II"/>
    <property type="match status" value="1"/>
</dbReference>
<dbReference type="RefSeq" id="WP_047191987.1">
    <property type="nucleotide sequence ID" value="NZ_LCYG01000087.1"/>
</dbReference>
<dbReference type="GO" id="GO:0030288">
    <property type="term" value="C:outer membrane-bounded periplasmic space"/>
    <property type="evidence" value="ECO:0007669"/>
    <property type="project" value="TreeGrafter"/>
</dbReference>
<sequence>MSSWIKRTALVAVATAALMGAMNAAFAEVVYNRANSGEPETLDTHKTSTVQEAHIMRDMLEGLVAYSAKGEAIPGQAEKWEVADDGKTYRFTLRSGLKWSNGDPVTAEDFVFSYRRIMDPATGAKYANILYPIKNAEKINKGQAKPEELGVKAVDAKTVEITLEAPTPYFIELLTHQTSLPVHKGSVEKFGKDFVKPGNMVTNGAYKLAEFVPNSHIKLVKNEHYYDAKNVQIDTVNYFPTPDFAAMVRRYEAGELDTTDDVPADQMKSLKERFKDQVKLGPYLGTWYLVVNSSKAPFNDVRVRQALSMLVDREFISEQIWGQTMQPGYSFMPPGVGNYGEPAYMDYKDTSPIDREDKAKALLKEAGFGPGKPLKVEIRYNTTDNNRNTVIAVSEQWKQAGIETSFINTDGKTHFAHLRDGGDFDVARYGWIADYSDPNNFLFLLKSDNKGFNYGKYNNPQFDKLLDQAATELDLKKRADLMKQAEAILMKDMPWIPIMYYGKSNLISPKIKGFVQNTRGVYPTRFLSKTQ</sequence>
<proteinExistence type="inferred from homology"/>
<dbReference type="STRING" id="1225564.AA309_26300"/>
<evidence type="ECO:0000256" key="5">
    <source>
        <dbReference type="SAM" id="SignalP"/>
    </source>
</evidence>
<dbReference type="InterPro" id="IPR000914">
    <property type="entry name" value="SBP_5_dom"/>
</dbReference>
<keyword evidence="8" id="KW-1185">Reference proteome</keyword>
<dbReference type="PATRIC" id="fig|1225564.3.peg.6850"/>
<organism evidence="7 8">
    <name type="scientific">Microvirga vignae</name>
    <dbReference type="NCBI Taxonomy" id="1225564"/>
    <lineage>
        <taxon>Bacteria</taxon>
        <taxon>Pseudomonadati</taxon>
        <taxon>Pseudomonadota</taxon>
        <taxon>Alphaproteobacteria</taxon>
        <taxon>Hyphomicrobiales</taxon>
        <taxon>Methylobacteriaceae</taxon>
        <taxon>Microvirga</taxon>
    </lineage>
</organism>
<dbReference type="Gene3D" id="3.10.105.10">
    <property type="entry name" value="Dipeptide-binding Protein, Domain 3"/>
    <property type="match status" value="1"/>
</dbReference>
<comment type="caution">
    <text evidence="7">The sequence shown here is derived from an EMBL/GenBank/DDBJ whole genome shotgun (WGS) entry which is preliminary data.</text>
</comment>
<protein>
    <submittedName>
        <fullName evidence="7">ABC transporter substrate-binding protein</fullName>
    </submittedName>
</protein>
<evidence type="ECO:0000256" key="1">
    <source>
        <dbReference type="ARBA" id="ARBA00004418"/>
    </source>
</evidence>
<comment type="similarity">
    <text evidence="2">Belongs to the bacterial solute-binding protein 5 family.</text>
</comment>
<name>A0A0H1R5G2_9HYPH</name>
<dbReference type="SUPFAM" id="SSF53850">
    <property type="entry name" value="Periplasmic binding protein-like II"/>
    <property type="match status" value="1"/>
</dbReference>
<dbReference type="InterPro" id="IPR039424">
    <property type="entry name" value="SBP_5"/>
</dbReference>
<dbReference type="FunFam" id="3.90.76.10:FF:000001">
    <property type="entry name" value="Oligopeptide ABC transporter substrate-binding protein"/>
    <property type="match status" value="1"/>
</dbReference>
<feature type="signal peptide" evidence="5">
    <location>
        <begin position="1"/>
        <end position="27"/>
    </location>
</feature>
<dbReference type="PIRSF" id="PIRSF002741">
    <property type="entry name" value="MppA"/>
    <property type="match status" value="1"/>
</dbReference>
<evidence type="ECO:0000256" key="3">
    <source>
        <dbReference type="ARBA" id="ARBA00022448"/>
    </source>
</evidence>
<dbReference type="Proteomes" id="UP000035489">
    <property type="component" value="Unassembled WGS sequence"/>
</dbReference>
<feature type="chain" id="PRO_5002592924" evidence="5">
    <location>
        <begin position="28"/>
        <end position="531"/>
    </location>
</feature>
<dbReference type="CDD" id="cd08504">
    <property type="entry name" value="PBP2_OppA"/>
    <property type="match status" value="1"/>
</dbReference>
<evidence type="ECO:0000256" key="2">
    <source>
        <dbReference type="ARBA" id="ARBA00005695"/>
    </source>
</evidence>
<evidence type="ECO:0000313" key="8">
    <source>
        <dbReference type="Proteomes" id="UP000035489"/>
    </source>
</evidence>
<evidence type="ECO:0000259" key="6">
    <source>
        <dbReference type="Pfam" id="PF00496"/>
    </source>
</evidence>
<gene>
    <name evidence="7" type="ORF">AA309_26300</name>
</gene>
<dbReference type="GO" id="GO:0015833">
    <property type="term" value="P:peptide transport"/>
    <property type="evidence" value="ECO:0007669"/>
    <property type="project" value="TreeGrafter"/>
</dbReference>
<dbReference type="GO" id="GO:1904680">
    <property type="term" value="F:peptide transmembrane transporter activity"/>
    <property type="evidence" value="ECO:0007669"/>
    <property type="project" value="TreeGrafter"/>
</dbReference>
<dbReference type="AlphaFoldDB" id="A0A0H1R5G2"/>
<evidence type="ECO:0000256" key="4">
    <source>
        <dbReference type="ARBA" id="ARBA00022729"/>
    </source>
</evidence>
<reference evidence="7 8" key="1">
    <citation type="submission" date="2015-05" db="EMBL/GenBank/DDBJ databases">
        <title>Draft genome sequence of Microvirga vignae strain BR3299, a novel nitrogen fixing bacteria isolated from Brazil semi-aired region.</title>
        <authorList>
            <person name="Zilli J.E."/>
            <person name="Passos S.R."/>
            <person name="Leite J."/>
            <person name="Baldani J.I."/>
            <person name="Xavier G.R."/>
            <person name="Rumjaneck N.G."/>
            <person name="Simoes-Araujo J.L."/>
        </authorList>
    </citation>
    <scope>NUCLEOTIDE SEQUENCE [LARGE SCALE GENOMIC DNA]</scope>
    <source>
        <strain evidence="7 8">BR3299</strain>
    </source>
</reference>
<dbReference type="PANTHER" id="PTHR30290:SF10">
    <property type="entry name" value="PERIPLASMIC OLIGOPEPTIDE-BINDING PROTEIN-RELATED"/>
    <property type="match status" value="1"/>
</dbReference>
<dbReference type="GO" id="GO:0043190">
    <property type="term" value="C:ATP-binding cassette (ABC) transporter complex"/>
    <property type="evidence" value="ECO:0007669"/>
    <property type="project" value="InterPro"/>
</dbReference>
<keyword evidence="4 5" id="KW-0732">Signal</keyword>
<dbReference type="PANTHER" id="PTHR30290">
    <property type="entry name" value="PERIPLASMIC BINDING COMPONENT OF ABC TRANSPORTER"/>
    <property type="match status" value="1"/>
</dbReference>
<dbReference type="Pfam" id="PF00496">
    <property type="entry name" value="SBP_bac_5"/>
    <property type="match status" value="1"/>
</dbReference>
<dbReference type="Gene3D" id="3.90.76.10">
    <property type="entry name" value="Dipeptide-binding Protein, Domain 1"/>
    <property type="match status" value="1"/>
</dbReference>
<dbReference type="EMBL" id="LCYG01000087">
    <property type="protein sequence ID" value="KLK90378.1"/>
    <property type="molecule type" value="Genomic_DNA"/>
</dbReference>
<dbReference type="InterPro" id="IPR030678">
    <property type="entry name" value="Peptide/Ni-bd"/>
</dbReference>
<accession>A0A0H1R5G2</accession>
<keyword evidence="3" id="KW-0813">Transport</keyword>
<feature type="domain" description="Solute-binding protein family 5" evidence="6">
    <location>
        <begin position="72"/>
        <end position="450"/>
    </location>
</feature>